<feature type="region of interest" description="Disordered" evidence="12">
    <location>
        <begin position="27"/>
        <end position="47"/>
    </location>
</feature>
<name>A0A8H5ZPE5_COCSA</name>
<dbReference type="AlphaFoldDB" id="A0A8H5ZPE5"/>
<feature type="compositionally biased region" description="Basic residues" evidence="12">
    <location>
        <begin position="514"/>
        <end position="531"/>
    </location>
</feature>
<feature type="region of interest" description="Disordered" evidence="12">
    <location>
        <begin position="477"/>
        <end position="549"/>
    </location>
</feature>
<dbReference type="GO" id="GO:0005774">
    <property type="term" value="C:vacuolar membrane"/>
    <property type="evidence" value="ECO:0007669"/>
    <property type="project" value="UniProtKB-SubCell"/>
</dbReference>
<dbReference type="PANTHER" id="PTHR10340:SF55">
    <property type="entry name" value="ENDOPOLYPHOSPHATASE"/>
    <property type="match status" value="1"/>
</dbReference>
<evidence type="ECO:0000256" key="2">
    <source>
        <dbReference type="ARBA" id="ARBA00010399"/>
    </source>
</evidence>
<reference evidence="14" key="1">
    <citation type="submission" date="2019-11" db="EMBL/GenBank/DDBJ databases">
        <title>Bipolaris sorokiniana Genome sequencing.</title>
        <authorList>
            <person name="Wang H."/>
        </authorList>
    </citation>
    <scope>NUCLEOTIDE SEQUENCE</scope>
</reference>
<evidence type="ECO:0000313" key="14">
    <source>
        <dbReference type="EMBL" id="KAF5851443.1"/>
    </source>
</evidence>
<feature type="compositionally biased region" description="Low complexity" evidence="12">
    <location>
        <begin position="477"/>
        <end position="489"/>
    </location>
</feature>
<dbReference type="GO" id="GO:0000324">
    <property type="term" value="C:fungal-type vacuole"/>
    <property type="evidence" value="ECO:0007669"/>
    <property type="project" value="TreeGrafter"/>
</dbReference>
<proteinExistence type="inferred from homology"/>
<dbReference type="EMBL" id="WNKQ01000005">
    <property type="protein sequence ID" value="KAF5851443.1"/>
    <property type="molecule type" value="Genomic_DNA"/>
</dbReference>
<evidence type="ECO:0000256" key="6">
    <source>
        <dbReference type="ARBA" id="ARBA00022692"/>
    </source>
</evidence>
<feature type="signal peptide" evidence="13">
    <location>
        <begin position="1"/>
        <end position="21"/>
    </location>
</feature>
<evidence type="ECO:0000313" key="15">
    <source>
        <dbReference type="Proteomes" id="UP000624244"/>
    </source>
</evidence>
<dbReference type="EC" id="3.6.1.10" evidence="3"/>
<keyword evidence="5" id="KW-0926">Vacuole</keyword>
<comment type="subcellular location">
    <subcellularLocation>
        <location evidence="1">Vacuole membrane</location>
        <topology evidence="1">Single-pass type II membrane protein</topology>
    </subcellularLocation>
</comment>
<keyword evidence="11" id="KW-0325">Glycoprotein</keyword>
<evidence type="ECO:0000256" key="5">
    <source>
        <dbReference type="ARBA" id="ARBA00022554"/>
    </source>
</evidence>
<dbReference type="GO" id="GO:0000298">
    <property type="term" value="F:endopolyphosphatase activity"/>
    <property type="evidence" value="ECO:0007669"/>
    <property type="project" value="UniProtKB-EC"/>
</dbReference>
<organism evidence="14 15">
    <name type="scientific">Cochliobolus sativus</name>
    <name type="common">Common root rot and spot blotch fungus</name>
    <name type="synonym">Bipolaris sorokiniana</name>
    <dbReference type="NCBI Taxonomy" id="45130"/>
    <lineage>
        <taxon>Eukaryota</taxon>
        <taxon>Fungi</taxon>
        <taxon>Dikarya</taxon>
        <taxon>Ascomycota</taxon>
        <taxon>Pezizomycotina</taxon>
        <taxon>Dothideomycetes</taxon>
        <taxon>Pleosporomycetidae</taxon>
        <taxon>Pleosporales</taxon>
        <taxon>Pleosporineae</taxon>
        <taxon>Pleosporaceae</taxon>
        <taxon>Bipolaris</taxon>
    </lineage>
</organism>
<feature type="chain" id="PRO_5034005550" description="Endopolyphosphatase" evidence="13">
    <location>
        <begin position="22"/>
        <end position="755"/>
    </location>
</feature>
<protein>
    <recommendedName>
        <fullName evidence="4">Endopolyphosphatase</fullName>
        <ecNumber evidence="3">3.6.1.10</ecNumber>
    </recommendedName>
</protein>
<evidence type="ECO:0000256" key="3">
    <source>
        <dbReference type="ARBA" id="ARBA00012459"/>
    </source>
</evidence>
<feature type="compositionally biased region" description="Polar residues" evidence="12">
    <location>
        <begin position="736"/>
        <end position="749"/>
    </location>
</feature>
<dbReference type="InterPro" id="IPR041805">
    <property type="entry name" value="ASMase/PPN1_MPP"/>
</dbReference>
<accession>A0A8H5ZPE5</accession>
<dbReference type="GO" id="GO:0006798">
    <property type="term" value="P:polyphosphate catabolic process"/>
    <property type="evidence" value="ECO:0007669"/>
    <property type="project" value="TreeGrafter"/>
</dbReference>
<dbReference type="OMA" id="WAERYSV"/>
<sequence>MLCTKHALISSLLFWVHHATAAPPINAVGDADSSRNPGPVDANSRANGARRLTGRFLHITDFHPDPFYKTYSSTTADAACHRKRGPAGIYGAETTGCDSPFALVNQTFQWIQDNIKDEIDFIIWTGDSARHDNDEEIPRTHDQIVDQNKFMVSKFVEVFGNSRPGHGSNDFVIPIVPTFGNNDIMPHNIFTSGPNSWTMNYLDIWRGFIPEAQRHQFQQGGWFSVEVIPGKLAAISLNTIYFFTSNSAVDGCAKKHEPGYEHMEWLRIQLQILRERGMKAMLLGHVPPARVDSKESWDETCWQKYALFVRQFRDVLVGSLYGHMNIDHFIVQDFDHIEKDTENGRMKAAWNTASLDNETSLFVDGEVTLASASDYLLDLRNVWARLPAPPAKSNKSKKQDVEEDDEEESILAWLMPNVLKSSKDKKEQKKKYLEEIGGKYAERYAVSHVSPSVVPNYFPTLRIIEYNISGLEHLSVASSPSSPSGIESSANQQPISIDDGFDDEEYLDEVETAKKKHKGKKDKKGPRKYKFKVPEGPSKSAPPGPAYSPQPLTWTRIVQYYANLTHINNDYVEPPSDPSDGLSTSTNGLSVATIFGLSINSEGKIENNKWKEGKHKKHQGKQPRPEPHPKDFIFEVEYDTRKDKGFPDLTVRRWVEYARKIASNEQKTTEIEELQDIEDDVGEETTEEYDAAKRKGKKGKKGKHHKKHKPSKHWFKFVKRAFVSTMDADEIKEVFGSSTTTTEPLQDSAQEVIEL</sequence>
<keyword evidence="9" id="KW-1133">Transmembrane helix</keyword>
<feature type="compositionally biased region" description="Basic residues" evidence="12">
    <location>
        <begin position="612"/>
        <end position="621"/>
    </location>
</feature>
<evidence type="ECO:0000256" key="1">
    <source>
        <dbReference type="ARBA" id="ARBA00004576"/>
    </source>
</evidence>
<evidence type="ECO:0000256" key="8">
    <source>
        <dbReference type="ARBA" id="ARBA00022968"/>
    </source>
</evidence>
<dbReference type="GO" id="GO:0004309">
    <property type="term" value="F:exopolyphosphatase activity"/>
    <property type="evidence" value="ECO:0007669"/>
    <property type="project" value="TreeGrafter"/>
</dbReference>
<feature type="compositionally biased region" description="Basic residues" evidence="12">
    <location>
        <begin position="694"/>
        <end position="710"/>
    </location>
</feature>
<comment type="similarity">
    <text evidence="2">Belongs to the endopolyphosphatase PPN1 family.</text>
</comment>
<keyword evidence="7" id="KW-0378">Hydrolase</keyword>
<keyword evidence="13" id="KW-0732">Signal</keyword>
<gene>
    <name evidence="14" type="ORF">GGP41_004254</name>
</gene>
<feature type="region of interest" description="Disordered" evidence="12">
    <location>
        <begin position="736"/>
        <end position="755"/>
    </location>
</feature>
<feature type="region of interest" description="Disordered" evidence="12">
    <location>
        <begin position="673"/>
        <end position="710"/>
    </location>
</feature>
<evidence type="ECO:0000256" key="4">
    <source>
        <dbReference type="ARBA" id="ARBA00014458"/>
    </source>
</evidence>
<feature type="compositionally biased region" description="Acidic residues" evidence="12">
    <location>
        <begin position="499"/>
        <end position="510"/>
    </location>
</feature>
<dbReference type="InterPro" id="IPR029052">
    <property type="entry name" value="Metallo-depent_PP-like"/>
</dbReference>
<evidence type="ECO:0000256" key="10">
    <source>
        <dbReference type="ARBA" id="ARBA00023136"/>
    </source>
</evidence>
<dbReference type="SUPFAM" id="SSF56300">
    <property type="entry name" value="Metallo-dependent phosphatases"/>
    <property type="match status" value="1"/>
</dbReference>
<dbReference type="PANTHER" id="PTHR10340">
    <property type="entry name" value="SPHINGOMYELIN PHOSPHODIESTERASE"/>
    <property type="match status" value="1"/>
</dbReference>
<evidence type="ECO:0000256" key="9">
    <source>
        <dbReference type="ARBA" id="ARBA00022989"/>
    </source>
</evidence>
<comment type="caution">
    <text evidence="14">The sequence shown here is derived from an EMBL/GenBank/DDBJ whole genome shotgun (WGS) entry which is preliminary data.</text>
</comment>
<evidence type="ECO:0000256" key="12">
    <source>
        <dbReference type="SAM" id="MobiDB-lite"/>
    </source>
</evidence>
<dbReference type="GO" id="GO:0008081">
    <property type="term" value="F:phosphoric diester hydrolase activity"/>
    <property type="evidence" value="ECO:0007669"/>
    <property type="project" value="TreeGrafter"/>
</dbReference>
<evidence type="ECO:0000256" key="7">
    <source>
        <dbReference type="ARBA" id="ARBA00022801"/>
    </source>
</evidence>
<dbReference type="PIRSF" id="PIRSF027093">
    <property type="entry name" value="EndopolyPtase_N1"/>
    <property type="match status" value="1"/>
</dbReference>
<dbReference type="CDD" id="cd00842">
    <property type="entry name" value="MPP_ASMase"/>
    <property type="match status" value="1"/>
</dbReference>
<dbReference type="FunFam" id="3.60.21.10:FF:000082">
    <property type="entry name" value="Endopolyphosphatase"/>
    <property type="match status" value="1"/>
</dbReference>
<feature type="region of interest" description="Disordered" evidence="12">
    <location>
        <begin position="607"/>
        <end position="630"/>
    </location>
</feature>
<keyword evidence="10" id="KW-0472">Membrane</keyword>
<evidence type="ECO:0000256" key="11">
    <source>
        <dbReference type="ARBA" id="ARBA00023180"/>
    </source>
</evidence>
<feature type="compositionally biased region" description="Acidic residues" evidence="12">
    <location>
        <begin position="673"/>
        <end position="689"/>
    </location>
</feature>
<evidence type="ECO:0000256" key="13">
    <source>
        <dbReference type="SAM" id="SignalP"/>
    </source>
</evidence>
<keyword evidence="8" id="KW-0735">Signal-anchor</keyword>
<keyword evidence="6" id="KW-0812">Transmembrane</keyword>
<dbReference type="Proteomes" id="UP000624244">
    <property type="component" value="Unassembled WGS sequence"/>
</dbReference>
<dbReference type="InterPro" id="IPR012358">
    <property type="entry name" value="EndopolyPtase_N1"/>
</dbReference>